<sequence length="363" mass="38214">MLGSQYRVDHNWPQDGEIDILEDVNGLSSVFGTLHCGVDPGGPCNETTGIGSGQHACPGCQTSFHTYSMIVDRSVSPEQIRWYLDGVNYFTVNANQVDPTTWSNAVDHGFFIIFDLAMGGGFPGAFGGGPTSATQSGASMLVDNVQVSVAGGSSGGSTPTPVPPTPTPTPGSDFTQSASSVGTNQAQLSFQPNGWTAGYVIAHYTVAGGGQQNVNMTYNSGTSRWEYTVGGLSSGQAINYSFTYQKNGLQYDTGSYSYTFGSAPTPTPTPIPNGGFAQAVNSTGSNQAQFTFQPSGWTAGYVIVHYTVAGGGQQNVNMTYNSGTSRWEYTASGVNPGNTVNYSFTYQKGGLQYDTGSYSWVHP</sequence>
<dbReference type="PROSITE" id="PS52005">
    <property type="entry name" value="CBM56"/>
    <property type="match status" value="2"/>
</dbReference>
<dbReference type="InterPro" id="IPR047569">
    <property type="entry name" value="CBM56"/>
</dbReference>
<evidence type="ECO:0000256" key="2">
    <source>
        <dbReference type="SAM" id="MobiDB-lite"/>
    </source>
</evidence>
<evidence type="ECO:0000313" key="4">
    <source>
        <dbReference type="EMBL" id="GCE21750.1"/>
    </source>
</evidence>
<dbReference type="Proteomes" id="UP000287188">
    <property type="component" value="Unassembled WGS sequence"/>
</dbReference>
<dbReference type="PANTHER" id="PTHR10963:SF55">
    <property type="entry name" value="GLYCOSIDE HYDROLASE FAMILY 16 PROTEIN"/>
    <property type="match status" value="1"/>
</dbReference>
<comment type="similarity">
    <text evidence="1">Belongs to the glycosyl hydrolase 16 family.</text>
</comment>
<evidence type="ECO:0000313" key="5">
    <source>
        <dbReference type="Proteomes" id="UP000287188"/>
    </source>
</evidence>
<organism evidence="4 5">
    <name type="scientific">Dictyobacter kobayashii</name>
    <dbReference type="NCBI Taxonomy" id="2014872"/>
    <lineage>
        <taxon>Bacteria</taxon>
        <taxon>Bacillati</taxon>
        <taxon>Chloroflexota</taxon>
        <taxon>Ktedonobacteria</taxon>
        <taxon>Ktedonobacterales</taxon>
        <taxon>Dictyobacteraceae</taxon>
        <taxon>Dictyobacter</taxon>
    </lineage>
</organism>
<feature type="compositionally biased region" description="Low complexity" evidence="2">
    <location>
        <begin position="150"/>
        <end position="159"/>
    </location>
</feature>
<feature type="compositionally biased region" description="Polar residues" evidence="2">
    <location>
        <begin position="173"/>
        <end position="183"/>
    </location>
</feature>
<dbReference type="Gene3D" id="2.60.120.200">
    <property type="match status" value="1"/>
</dbReference>
<feature type="domain" description="CBM56" evidence="3">
    <location>
        <begin position="169"/>
        <end position="260"/>
    </location>
</feature>
<feature type="region of interest" description="Disordered" evidence="2">
    <location>
        <begin position="150"/>
        <end position="183"/>
    </location>
</feature>
<keyword evidence="5" id="KW-1185">Reference proteome</keyword>
<dbReference type="SUPFAM" id="SSF49899">
    <property type="entry name" value="Concanavalin A-like lectins/glucanases"/>
    <property type="match status" value="1"/>
</dbReference>
<comment type="caution">
    <text evidence="4">The sequence shown here is derived from an EMBL/GenBank/DDBJ whole genome shotgun (WGS) entry which is preliminary data.</text>
</comment>
<evidence type="ECO:0000259" key="3">
    <source>
        <dbReference type="PROSITE" id="PS52005"/>
    </source>
</evidence>
<proteinExistence type="inferred from homology"/>
<dbReference type="Pfam" id="PF22184">
    <property type="entry name" value="CBM_56"/>
    <property type="match status" value="2"/>
</dbReference>
<accession>A0A402ARM6</accession>
<dbReference type="AlphaFoldDB" id="A0A402ARM6"/>
<dbReference type="InterPro" id="IPR013320">
    <property type="entry name" value="ConA-like_dom_sf"/>
</dbReference>
<dbReference type="EMBL" id="BIFS01000001">
    <property type="protein sequence ID" value="GCE21750.1"/>
    <property type="molecule type" value="Genomic_DNA"/>
</dbReference>
<dbReference type="InterPro" id="IPR050546">
    <property type="entry name" value="Glycosyl_Hydrlase_16"/>
</dbReference>
<gene>
    <name evidence="4" type="ORF">KDK_55500</name>
</gene>
<name>A0A402ARM6_9CHLR</name>
<feature type="domain" description="CBM56" evidence="3">
    <location>
        <begin position="271"/>
        <end position="362"/>
    </location>
</feature>
<dbReference type="GO" id="GO:0030246">
    <property type="term" value="F:carbohydrate binding"/>
    <property type="evidence" value="ECO:0007669"/>
    <property type="project" value="UniProtKB-UniRule"/>
</dbReference>
<protein>
    <recommendedName>
        <fullName evidence="3">CBM56 domain-containing protein</fullName>
    </recommendedName>
</protein>
<reference evidence="5" key="1">
    <citation type="submission" date="2018-12" db="EMBL/GenBank/DDBJ databases">
        <title>Tengunoibacter tsumagoiensis gen. nov., sp. nov., Dictyobacter kobayashii sp. nov., D. alpinus sp. nov., and D. joshuensis sp. nov. and description of Dictyobacteraceae fam. nov. within the order Ktedonobacterales isolated from Tengu-no-mugimeshi.</title>
        <authorList>
            <person name="Wang C.M."/>
            <person name="Zheng Y."/>
            <person name="Sakai Y."/>
            <person name="Toyoda A."/>
            <person name="Minakuchi Y."/>
            <person name="Abe K."/>
            <person name="Yokota A."/>
            <person name="Yabe S."/>
        </authorList>
    </citation>
    <scope>NUCLEOTIDE SEQUENCE [LARGE SCALE GENOMIC DNA]</scope>
    <source>
        <strain evidence="5">Uno11</strain>
    </source>
</reference>
<evidence type="ECO:0000256" key="1">
    <source>
        <dbReference type="ARBA" id="ARBA00006865"/>
    </source>
</evidence>
<dbReference type="PANTHER" id="PTHR10963">
    <property type="entry name" value="GLYCOSYL HYDROLASE-RELATED"/>
    <property type="match status" value="1"/>
</dbReference>
<feature type="compositionally biased region" description="Pro residues" evidence="2">
    <location>
        <begin position="160"/>
        <end position="169"/>
    </location>
</feature>